<dbReference type="InterPro" id="IPR004378">
    <property type="entry name" value="F420H2_quin_Rdtase"/>
</dbReference>
<proteinExistence type="predicted"/>
<organism evidence="1 2">
    <name type="scientific">Microlunatus ginsengisoli</name>
    <dbReference type="NCBI Taxonomy" id="363863"/>
    <lineage>
        <taxon>Bacteria</taxon>
        <taxon>Bacillati</taxon>
        <taxon>Actinomycetota</taxon>
        <taxon>Actinomycetes</taxon>
        <taxon>Propionibacteriales</taxon>
        <taxon>Propionibacteriaceae</taxon>
        <taxon>Microlunatus</taxon>
    </lineage>
</organism>
<dbReference type="Proteomes" id="UP001501490">
    <property type="component" value="Unassembled WGS sequence"/>
</dbReference>
<dbReference type="Pfam" id="PF04075">
    <property type="entry name" value="F420H2_quin_red"/>
    <property type="match status" value="1"/>
</dbReference>
<dbReference type="RefSeq" id="WP_344801456.1">
    <property type="nucleotide sequence ID" value="NZ_BAABAB010000004.1"/>
</dbReference>
<comment type="caution">
    <text evidence="1">The sequence shown here is derived from an EMBL/GenBank/DDBJ whole genome shotgun (WGS) entry which is preliminary data.</text>
</comment>
<name>A0ABP6ZF56_9ACTN</name>
<accession>A0ABP6ZF56</accession>
<dbReference type="NCBIfam" id="TIGR00026">
    <property type="entry name" value="hi_GC_TIGR00026"/>
    <property type="match status" value="1"/>
</dbReference>
<dbReference type="Gene3D" id="2.30.110.10">
    <property type="entry name" value="Electron Transport, Fmn-binding Protein, Chain A"/>
    <property type="match status" value="1"/>
</dbReference>
<dbReference type="EMBL" id="BAABAB010000004">
    <property type="protein sequence ID" value="GAA3605739.1"/>
    <property type="molecule type" value="Genomic_DNA"/>
</dbReference>
<evidence type="ECO:0000313" key="2">
    <source>
        <dbReference type="Proteomes" id="UP001501490"/>
    </source>
</evidence>
<sequence length="153" mass="17007">MDVGAKFLGTRWAARAPIALFKAHLGFLFAGRMLLLLHRGRNSGAERSVVLEAVDREDPDKVLIASGFGTTSQWYQNLKAEPSCRVSIGFRNRVPATAELLDTSASSSLLARYAADHPRLWKHLSRSITTLTGDSDEKLDIPIVRLHLERRPD</sequence>
<keyword evidence="2" id="KW-1185">Reference proteome</keyword>
<protein>
    <submittedName>
        <fullName evidence="1">Nitroreductase family deazaflavin-dependent oxidoreductase</fullName>
    </submittedName>
</protein>
<gene>
    <name evidence="1" type="ORF">GCM10022236_04550</name>
</gene>
<dbReference type="InterPro" id="IPR012349">
    <property type="entry name" value="Split_barrel_FMN-bd"/>
</dbReference>
<reference evidence="2" key="1">
    <citation type="journal article" date="2019" name="Int. J. Syst. Evol. Microbiol.">
        <title>The Global Catalogue of Microorganisms (GCM) 10K type strain sequencing project: providing services to taxonomists for standard genome sequencing and annotation.</title>
        <authorList>
            <consortium name="The Broad Institute Genomics Platform"/>
            <consortium name="The Broad Institute Genome Sequencing Center for Infectious Disease"/>
            <person name="Wu L."/>
            <person name="Ma J."/>
        </authorList>
    </citation>
    <scope>NUCLEOTIDE SEQUENCE [LARGE SCALE GENOMIC DNA]</scope>
    <source>
        <strain evidence="2">JCM 16929</strain>
    </source>
</reference>
<evidence type="ECO:0000313" key="1">
    <source>
        <dbReference type="EMBL" id="GAA3605739.1"/>
    </source>
</evidence>